<keyword evidence="2" id="KW-1185">Reference proteome</keyword>
<reference evidence="1 2" key="1">
    <citation type="submission" date="2024-06" db="EMBL/GenBank/DDBJ databases">
        <authorList>
            <person name="Pan Q."/>
            <person name="Wen M."/>
            <person name="Jouanno E."/>
            <person name="Zahm M."/>
            <person name="Klopp C."/>
            <person name="Cabau C."/>
            <person name="Louis A."/>
            <person name="Berthelot C."/>
            <person name="Parey E."/>
            <person name="Roest Crollius H."/>
            <person name="Montfort J."/>
            <person name="Robinson-Rechavi M."/>
            <person name="Bouchez O."/>
            <person name="Lampietro C."/>
            <person name="Lopez Roques C."/>
            <person name="Donnadieu C."/>
            <person name="Postlethwait J."/>
            <person name="Bobe J."/>
            <person name="Verreycken H."/>
            <person name="Guiguen Y."/>
        </authorList>
    </citation>
    <scope>NUCLEOTIDE SEQUENCE [LARGE SCALE GENOMIC DNA]</scope>
    <source>
        <strain evidence="1">Up_M1</strain>
        <tissue evidence="1">Testis</tissue>
    </source>
</reference>
<dbReference type="Proteomes" id="UP001557470">
    <property type="component" value="Unassembled WGS sequence"/>
</dbReference>
<protein>
    <submittedName>
        <fullName evidence="1">Uncharacterized protein</fullName>
    </submittedName>
</protein>
<dbReference type="EMBL" id="JAGEUA010000001">
    <property type="protein sequence ID" value="KAL1022895.1"/>
    <property type="molecule type" value="Genomic_DNA"/>
</dbReference>
<gene>
    <name evidence="1" type="ORF">UPYG_G00033870</name>
</gene>
<name>A0ABD0Y1Z5_UMBPY</name>
<evidence type="ECO:0000313" key="2">
    <source>
        <dbReference type="Proteomes" id="UP001557470"/>
    </source>
</evidence>
<evidence type="ECO:0000313" key="1">
    <source>
        <dbReference type="EMBL" id="KAL1022895.1"/>
    </source>
</evidence>
<comment type="caution">
    <text evidence="1">The sequence shown here is derived from an EMBL/GenBank/DDBJ whole genome shotgun (WGS) entry which is preliminary data.</text>
</comment>
<organism evidence="1 2">
    <name type="scientific">Umbra pygmaea</name>
    <name type="common">Eastern mudminnow</name>
    <dbReference type="NCBI Taxonomy" id="75934"/>
    <lineage>
        <taxon>Eukaryota</taxon>
        <taxon>Metazoa</taxon>
        <taxon>Chordata</taxon>
        <taxon>Craniata</taxon>
        <taxon>Vertebrata</taxon>
        <taxon>Euteleostomi</taxon>
        <taxon>Actinopterygii</taxon>
        <taxon>Neopterygii</taxon>
        <taxon>Teleostei</taxon>
        <taxon>Protacanthopterygii</taxon>
        <taxon>Esociformes</taxon>
        <taxon>Umbridae</taxon>
        <taxon>Umbra</taxon>
    </lineage>
</organism>
<dbReference type="AlphaFoldDB" id="A0ABD0Y1Z5"/>
<sequence>MPLWAETNCGNTGVNIHQLFGLQHCSGKLRLATSPDYRSNSICISASMLRSLGLLLPRSAHLDRFQLLRNTAILPPRDDLQLQAQSGLDTARQHIFQKIKKFPWTTLALHQHQGKHPQIILTMFYAKVACCNMID</sequence>
<proteinExistence type="predicted"/>
<accession>A0ABD0Y1Z5</accession>